<keyword evidence="4 11" id="KW-0812">Transmembrane</keyword>
<protein>
    <recommendedName>
        <fullName evidence="9">Mechanosensitive ion channel protein</fullName>
    </recommendedName>
</protein>
<comment type="caution">
    <text evidence="13">The sequence shown here is derived from an EMBL/GenBank/DDBJ whole genome shotgun (WGS) entry which is preliminary data.</text>
</comment>
<dbReference type="SUPFAM" id="SSF50182">
    <property type="entry name" value="Sm-like ribonucleoproteins"/>
    <property type="match status" value="1"/>
</dbReference>
<gene>
    <name evidence="13" type="ORF">Ccrd_024614</name>
</gene>
<comment type="similarity">
    <text evidence="2 9">Belongs to the MscS (TC 1.A.23) family.</text>
</comment>
<sequence length="925" mass="105597">MDFPASLKRSFGSPRSNNNSRKISAGAVDNSHHEHLPILSDHDHEVIVKIDGGDRVDEGTFKRGSSSEFFKDTQRGSGDMEDPPSRLISEFLNKQKDAGGEMTLDMDLEMDELRDGSNCSNVVNQNAESPIKGTLNNESVNPNCRAPNSRELRVSFQQPDQSSKVLDIEPDDERGDQATQLRSSSDEEQFDDILLQEQQHHRRKSGNLSNSNNRADEKGAGEVLKCTSFQRRATIMRTKTQQSRLIDPPEVEVQVQLSGPGGRSGQYRSGLITRASGILTRGENEEEDDSLYEEDNPDDFKKAKLDAITIVQWISLILILTALICTLTIDQWKQKVLRGLHIWEWEVLVLVLICGRLVSGWGIRFVVFFIERNFLLRKRVLYFVYGIRKPVQNCFWLGLVLIAWHYMFDEKVEGHNRFLRVVNKLMVCMLVATSLWLVKTLMVKVLASSFHVKKFFDRIQEALFNQYVIETLSGPPLVEIRNNQIEEEKTLAEVQRLQNAGANVPPELGETVLPSKSGRMFGSGRLQPPPVSIKGSDQPRKIDEKEQGITIDHLHRLNPKNVSAWNMKRLMRIVRLGTLSTLDEQLHDMNRQEEDETVTQIRSEIEAKRAARKIFLNVARAGSKFIYLSDLMRFLREDQAVKTMALLVGTPGDEKISKGALKTWVVNAFRERKALALTLNDTKTAVNKLHQMVNVLVGIIIVVVCLLILNIATSKFLVFISSQIVVVAFIFGNTCKTIFEAIIFLFVMHPFDVGDRCEIDGVQMIVEEMNILTTVFLKWDNEKVYFPNSTLATRAISNHFRSPDMWDSIDFFIHIATPADKLVIIKQRIINKKDHYYASDITMVSLNLEELNKIKLQIWWRHKINFQDMGERYIRKGAVIDEMIRLFREHDVEYRLYPLDINIKTMPTPVTPTRVPPTWGAVPPS</sequence>
<evidence type="ECO:0000256" key="7">
    <source>
        <dbReference type="ARBA" id="ARBA00023136"/>
    </source>
</evidence>
<evidence type="ECO:0000256" key="6">
    <source>
        <dbReference type="ARBA" id="ARBA00023065"/>
    </source>
</evidence>
<evidence type="ECO:0000256" key="4">
    <source>
        <dbReference type="ARBA" id="ARBA00022692"/>
    </source>
</evidence>
<keyword evidence="8" id="KW-0407">Ion channel</keyword>
<evidence type="ECO:0000313" key="13">
    <source>
        <dbReference type="EMBL" id="KVH88002.1"/>
    </source>
</evidence>
<keyword evidence="5 11" id="KW-1133">Transmembrane helix</keyword>
<evidence type="ECO:0000256" key="2">
    <source>
        <dbReference type="ARBA" id="ARBA00008017"/>
    </source>
</evidence>
<dbReference type="GO" id="GO:0050982">
    <property type="term" value="P:detection of mechanical stimulus"/>
    <property type="evidence" value="ECO:0007669"/>
    <property type="project" value="UniProtKB-ARBA"/>
</dbReference>
<dbReference type="GO" id="GO:0005886">
    <property type="term" value="C:plasma membrane"/>
    <property type="evidence" value="ECO:0007669"/>
    <property type="project" value="UniProtKB-UniRule"/>
</dbReference>
<organism evidence="13 14">
    <name type="scientific">Cynara cardunculus var. scolymus</name>
    <name type="common">Globe artichoke</name>
    <name type="synonym">Cynara scolymus</name>
    <dbReference type="NCBI Taxonomy" id="59895"/>
    <lineage>
        <taxon>Eukaryota</taxon>
        <taxon>Viridiplantae</taxon>
        <taxon>Streptophyta</taxon>
        <taxon>Embryophyta</taxon>
        <taxon>Tracheophyta</taxon>
        <taxon>Spermatophyta</taxon>
        <taxon>Magnoliopsida</taxon>
        <taxon>eudicotyledons</taxon>
        <taxon>Gunneridae</taxon>
        <taxon>Pentapetalae</taxon>
        <taxon>asterids</taxon>
        <taxon>campanulids</taxon>
        <taxon>Asterales</taxon>
        <taxon>Asteraceae</taxon>
        <taxon>Carduoideae</taxon>
        <taxon>Cardueae</taxon>
        <taxon>Carduinae</taxon>
        <taxon>Cynara</taxon>
    </lineage>
</organism>
<keyword evidence="3" id="KW-0813">Transport</keyword>
<feature type="region of interest" description="Disordered" evidence="10">
    <location>
        <begin position="520"/>
        <end position="541"/>
    </location>
</feature>
<feature type="domain" description="Mechanosensitive ion channel MscS" evidence="12">
    <location>
        <begin position="743"/>
        <end position="799"/>
    </location>
</feature>
<feature type="transmembrane region" description="Helical" evidence="11">
    <location>
        <begin position="310"/>
        <end position="329"/>
    </location>
</feature>
<feature type="transmembrane region" description="Helical" evidence="11">
    <location>
        <begin position="724"/>
        <end position="747"/>
    </location>
</feature>
<feature type="compositionally biased region" description="Basic and acidic residues" evidence="10">
    <location>
        <begin position="30"/>
        <end position="40"/>
    </location>
</feature>
<dbReference type="PANTHER" id="PTHR31618:SF16">
    <property type="entry name" value="MECHANOSENSITIVE ION CHANNEL PROTEIN"/>
    <property type="match status" value="1"/>
</dbReference>
<feature type="transmembrane region" description="Helical" evidence="11">
    <location>
        <begin position="693"/>
        <end position="712"/>
    </location>
</feature>
<feature type="compositionally biased region" description="Polar residues" evidence="10">
    <location>
        <begin position="13"/>
        <end position="22"/>
    </location>
</feature>
<evidence type="ECO:0000256" key="3">
    <source>
        <dbReference type="ARBA" id="ARBA00022448"/>
    </source>
</evidence>
<evidence type="ECO:0000256" key="9">
    <source>
        <dbReference type="PIRNR" id="PIRNR017209"/>
    </source>
</evidence>
<dbReference type="PANTHER" id="PTHR31618">
    <property type="entry name" value="MECHANOSENSITIVE ION CHANNEL PROTEIN 5"/>
    <property type="match status" value="1"/>
</dbReference>
<dbReference type="OMA" id="NRNISAW"/>
<dbReference type="InterPro" id="IPR016688">
    <property type="entry name" value="MscS-like_plants/fungi"/>
</dbReference>
<dbReference type="InterPro" id="IPR006685">
    <property type="entry name" value="MscS_channel_2nd"/>
</dbReference>
<name>A0A124SAN0_CYNCS</name>
<dbReference type="PIRSF" id="PIRSF017209">
    <property type="entry name" value="Memb_At2g17000_prd"/>
    <property type="match status" value="1"/>
</dbReference>
<dbReference type="EMBL" id="LEKV01005639">
    <property type="protein sequence ID" value="KVH88002.1"/>
    <property type="molecule type" value="Genomic_DNA"/>
</dbReference>
<evidence type="ECO:0000256" key="10">
    <source>
        <dbReference type="SAM" id="MobiDB-lite"/>
    </source>
</evidence>
<dbReference type="GO" id="GO:0008381">
    <property type="term" value="F:mechanosensitive monoatomic ion channel activity"/>
    <property type="evidence" value="ECO:0007669"/>
    <property type="project" value="TreeGrafter"/>
</dbReference>
<evidence type="ECO:0000259" key="12">
    <source>
        <dbReference type="Pfam" id="PF00924"/>
    </source>
</evidence>
<keyword evidence="14" id="KW-1185">Reference proteome</keyword>
<feature type="region of interest" description="Disordered" evidence="10">
    <location>
        <begin position="57"/>
        <end position="83"/>
    </location>
</feature>
<comment type="subcellular location">
    <subcellularLocation>
        <location evidence="1">Membrane</location>
        <topology evidence="1">Multi-pass membrane protein</topology>
    </subcellularLocation>
</comment>
<evidence type="ECO:0000256" key="1">
    <source>
        <dbReference type="ARBA" id="ARBA00004141"/>
    </source>
</evidence>
<dbReference type="FunFam" id="2.30.30.60:FF:000003">
    <property type="entry name" value="Predicted mechanosensitive ion channel"/>
    <property type="match status" value="1"/>
</dbReference>
<keyword evidence="6" id="KW-0406">Ion transport</keyword>
<keyword evidence="7 9" id="KW-0472">Membrane</keyword>
<dbReference type="GO" id="GO:0006820">
    <property type="term" value="P:monoatomic anion transport"/>
    <property type="evidence" value="ECO:0007669"/>
    <property type="project" value="TreeGrafter"/>
</dbReference>
<reference evidence="13 14" key="1">
    <citation type="journal article" date="2016" name="Sci. Rep.">
        <title>The genome sequence of the outbreeding globe artichoke constructed de novo incorporating a phase-aware low-pass sequencing strategy of F1 progeny.</title>
        <authorList>
            <person name="Scaglione D."/>
            <person name="Reyes-Chin-Wo S."/>
            <person name="Acquadro A."/>
            <person name="Froenicke L."/>
            <person name="Portis E."/>
            <person name="Beitel C."/>
            <person name="Tirone M."/>
            <person name="Mauro R."/>
            <person name="Lo Monaco A."/>
            <person name="Mauromicale G."/>
            <person name="Faccioli P."/>
            <person name="Cattivelli L."/>
            <person name="Rieseberg L."/>
            <person name="Michelmore R."/>
            <person name="Lanteri S."/>
        </authorList>
    </citation>
    <scope>NUCLEOTIDE SEQUENCE [LARGE SCALE GENOMIC DNA]</scope>
    <source>
        <strain evidence="13">2C</strain>
    </source>
</reference>
<dbReference type="Proteomes" id="UP000243975">
    <property type="component" value="Unassembled WGS sequence"/>
</dbReference>
<dbReference type="STRING" id="59895.A0A124SAN0"/>
<dbReference type="Gramene" id="KVH88002">
    <property type="protein sequence ID" value="KVH88002"/>
    <property type="gene ID" value="Ccrd_024614"/>
</dbReference>
<dbReference type="AlphaFoldDB" id="A0A124SAN0"/>
<evidence type="ECO:0000313" key="14">
    <source>
        <dbReference type="Proteomes" id="UP000243975"/>
    </source>
</evidence>
<feature type="region of interest" description="Disordered" evidence="10">
    <location>
        <begin position="1"/>
        <end position="40"/>
    </location>
</feature>
<dbReference type="InterPro" id="IPR010920">
    <property type="entry name" value="LSM_dom_sf"/>
</dbReference>
<evidence type="ECO:0000256" key="11">
    <source>
        <dbReference type="SAM" id="Phobius"/>
    </source>
</evidence>
<feature type="region of interest" description="Disordered" evidence="10">
    <location>
        <begin position="153"/>
        <end position="223"/>
    </location>
</feature>
<accession>A0A124SAN0</accession>
<evidence type="ECO:0000256" key="5">
    <source>
        <dbReference type="ARBA" id="ARBA00022989"/>
    </source>
</evidence>
<feature type="compositionally biased region" description="Polar residues" evidence="10">
    <location>
        <begin position="155"/>
        <end position="164"/>
    </location>
</feature>
<feature type="transmembrane region" description="Helical" evidence="11">
    <location>
        <begin position="391"/>
        <end position="408"/>
    </location>
</feature>
<dbReference type="Gene3D" id="2.30.30.60">
    <property type="match status" value="1"/>
</dbReference>
<dbReference type="Pfam" id="PF00924">
    <property type="entry name" value="MS_channel_2nd"/>
    <property type="match status" value="1"/>
</dbReference>
<feature type="transmembrane region" description="Helical" evidence="11">
    <location>
        <begin position="349"/>
        <end position="370"/>
    </location>
</feature>
<evidence type="ECO:0000256" key="8">
    <source>
        <dbReference type="ARBA" id="ARBA00023303"/>
    </source>
</evidence>
<dbReference type="InterPro" id="IPR023408">
    <property type="entry name" value="MscS_beta-dom_sf"/>
</dbReference>
<proteinExistence type="inferred from homology"/>